<name>A0ABV0PKX7_9TELE</name>
<evidence type="ECO:0000259" key="3">
    <source>
        <dbReference type="Pfam" id="PF20412"/>
    </source>
</evidence>
<evidence type="ECO:0000313" key="4">
    <source>
        <dbReference type="EMBL" id="MEQ2184129.1"/>
    </source>
</evidence>
<organism evidence="4 5">
    <name type="scientific">Goodea atripinnis</name>
    <dbReference type="NCBI Taxonomy" id="208336"/>
    <lineage>
        <taxon>Eukaryota</taxon>
        <taxon>Metazoa</taxon>
        <taxon>Chordata</taxon>
        <taxon>Craniata</taxon>
        <taxon>Vertebrata</taxon>
        <taxon>Euteleostomi</taxon>
        <taxon>Actinopterygii</taxon>
        <taxon>Neopterygii</taxon>
        <taxon>Teleostei</taxon>
        <taxon>Neoteleostei</taxon>
        <taxon>Acanthomorphata</taxon>
        <taxon>Ovalentaria</taxon>
        <taxon>Atherinomorphae</taxon>
        <taxon>Cyprinodontiformes</taxon>
        <taxon>Goodeidae</taxon>
        <taxon>Goodea</taxon>
    </lineage>
</organism>
<dbReference type="InterPro" id="IPR046859">
    <property type="entry name" value="RGPA/RALGAPB_N"/>
</dbReference>
<feature type="domain" description="Ral GTPase-activating protein subunit alpha/beta N-terminal" evidence="3">
    <location>
        <begin position="7"/>
        <end position="102"/>
    </location>
</feature>
<keyword evidence="1" id="KW-0597">Phosphoprotein</keyword>
<proteinExistence type="predicted"/>
<dbReference type="PANTHER" id="PTHR10063">
    <property type="entry name" value="TUBERIN"/>
    <property type="match status" value="1"/>
</dbReference>
<protein>
    <recommendedName>
        <fullName evidence="3">Ral GTPase-activating protein subunit alpha/beta N-terminal domain-containing protein</fullName>
    </recommendedName>
</protein>
<feature type="region of interest" description="Disordered" evidence="2">
    <location>
        <begin position="186"/>
        <end position="224"/>
    </location>
</feature>
<dbReference type="EMBL" id="JAHRIO010080170">
    <property type="protein sequence ID" value="MEQ2184129.1"/>
    <property type="molecule type" value="Genomic_DNA"/>
</dbReference>
<dbReference type="PANTHER" id="PTHR10063:SF2">
    <property type="entry name" value="RAL GTPASE-ACTIVATING PROTEIN SUBUNIT ALPHA-2"/>
    <property type="match status" value="1"/>
</dbReference>
<gene>
    <name evidence="4" type="ORF">GOODEAATRI_004795</name>
</gene>
<evidence type="ECO:0000256" key="2">
    <source>
        <dbReference type="SAM" id="MobiDB-lite"/>
    </source>
</evidence>
<evidence type="ECO:0000256" key="1">
    <source>
        <dbReference type="ARBA" id="ARBA00022553"/>
    </source>
</evidence>
<feature type="non-terminal residue" evidence="4">
    <location>
        <position position="1"/>
    </location>
</feature>
<dbReference type="InterPro" id="IPR027107">
    <property type="entry name" value="Tuberin/Ral-act_asu"/>
</dbReference>
<feature type="compositionally biased region" description="Polar residues" evidence="2">
    <location>
        <begin position="197"/>
        <end position="224"/>
    </location>
</feature>
<dbReference type="Pfam" id="PF20412">
    <property type="entry name" value="RALGAPB_N"/>
    <property type="match status" value="1"/>
</dbReference>
<reference evidence="4 5" key="1">
    <citation type="submission" date="2021-06" db="EMBL/GenBank/DDBJ databases">
        <authorList>
            <person name="Palmer J.M."/>
        </authorList>
    </citation>
    <scope>NUCLEOTIDE SEQUENCE [LARGE SCALE GENOMIC DNA]</scope>
    <source>
        <strain evidence="4 5">GA_2019</strain>
        <tissue evidence="4">Muscle</tissue>
    </source>
</reference>
<evidence type="ECO:0000313" key="5">
    <source>
        <dbReference type="Proteomes" id="UP001476798"/>
    </source>
</evidence>
<sequence length="395" mass="44128">TLESHGHRRSSSWGRTYSFSSAINRGFLTEEENRDVKAGMQPTLQTIIVAWVRANLSVFISRELWDELLAVLSSLTCWEELVTEWASIMDSLTAVLARSVYGLDMANLPLDKLSEQKEKKQRGRGLPEGSCSRTLILTELEKPWRAGWARSPGTNEDSLCHYLRSTWRGESPQHYVEECQLSECGGEEEMGGRESPLQRSSSTSDITQQLSDTLPGESVSSETSNGYLNEAEVTWHTFDEEADTQSAHMDVIADPQNQGSLLLSHSDALAGPECALLPHSAPPYHHNYHYPQNPPSSPALVVHTECPRDCPLDDTTHHSECLADDISIIAGGTLTGWHPDSAFVLWRRILGILGDVNNIHCPKIHAKVFSYLYDLWHKLAKVQKRVKHGLHRGIT</sequence>
<accession>A0ABV0PKX7</accession>
<keyword evidence="5" id="KW-1185">Reference proteome</keyword>
<dbReference type="Proteomes" id="UP001476798">
    <property type="component" value="Unassembled WGS sequence"/>
</dbReference>
<comment type="caution">
    <text evidence="4">The sequence shown here is derived from an EMBL/GenBank/DDBJ whole genome shotgun (WGS) entry which is preliminary data.</text>
</comment>